<gene>
    <name evidence="1" type="ORF">RCOM_1187320</name>
</gene>
<organism evidence="1 2">
    <name type="scientific">Ricinus communis</name>
    <name type="common">Castor bean</name>
    <dbReference type="NCBI Taxonomy" id="3988"/>
    <lineage>
        <taxon>Eukaryota</taxon>
        <taxon>Viridiplantae</taxon>
        <taxon>Streptophyta</taxon>
        <taxon>Embryophyta</taxon>
        <taxon>Tracheophyta</taxon>
        <taxon>Spermatophyta</taxon>
        <taxon>Magnoliopsida</taxon>
        <taxon>eudicotyledons</taxon>
        <taxon>Gunneridae</taxon>
        <taxon>Pentapetalae</taxon>
        <taxon>rosids</taxon>
        <taxon>fabids</taxon>
        <taxon>Malpighiales</taxon>
        <taxon>Euphorbiaceae</taxon>
        <taxon>Acalyphoideae</taxon>
        <taxon>Acalypheae</taxon>
        <taxon>Ricinus</taxon>
    </lineage>
</organism>
<dbReference type="Proteomes" id="UP000008311">
    <property type="component" value="Unassembled WGS sequence"/>
</dbReference>
<keyword evidence="2" id="KW-1185">Reference proteome</keyword>
<name>B9RRD1_RICCO</name>
<reference evidence="2" key="1">
    <citation type="journal article" date="2010" name="Nat. Biotechnol.">
        <title>Draft genome sequence of the oilseed species Ricinus communis.</title>
        <authorList>
            <person name="Chan A.P."/>
            <person name="Crabtree J."/>
            <person name="Zhao Q."/>
            <person name="Lorenzi H."/>
            <person name="Orvis J."/>
            <person name="Puiu D."/>
            <person name="Melake-Berhan A."/>
            <person name="Jones K.M."/>
            <person name="Redman J."/>
            <person name="Chen G."/>
            <person name="Cahoon E.B."/>
            <person name="Gedil M."/>
            <person name="Stanke M."/>
            <person name="Haas B.J."/>
            <person name="Wortman J.R."/>
            <person name="Fraser-Liggett C.M."/>
            <person name="Ravel J."/>
            <person name="Rabinowicz P.D."/>
        </authorList>
    </citation>
    <scope>NUCLEOTIDE SEQUENCE [LARGE SCALE GENOMIC DNA]</scope>
    <source>
        <strain evidence="2">cv. Hale</strain>
    </source>
</reference>
<evidence type="ECO:0000313" key="2">
    <source>
        <dbReference type="Proteomes" id="UP000008311"/>
    </source>
</evidence>
<evidence type="ECO:0000313" key="1">
    <source>
        <dbReference type="EMBL" id="EEF46047.1"/>
    </source>
</evidence>
<dbReference type="InParanoid" id="B9RRD1"/>
<dbReference type="EMBL" id="EQ973803">
    <property type="protein sequence ID" value="EEF46047.1"/>
    <property type="molecule type" value="Genomic_DNA"/>
</dbReference>
<proteinExistence type="predicted"/>
<protein>
    <submittedName>
        <fullName evidence="1">Uncharacterized protein</fullName>
    </submittedName>
</protein>
<accession>B9RRD1</accession>
<dbReference type="AlphaFoldDB" id="B9RRD1"/>
<sequence>MMISIEPGRSKQLKDISIWFPARRRVKRGHTAGEYLDSLDRLLEEAKVKATSKMHNKSQKGGRS</sequence>